<dbReference type="InterPro" id="IPR052723">
    <property type="entry name" value="Acyl-CoA_thioesterase_PaaI"/>
</dbReference>
<evidence type="ECO:0000256" key="2">
    <source>
        <dbReference type="ARBA" id="ARBA00022801"/>
    </source>
</evidence>
<dbReference type="GO" id="GO:0016289">
    <property type="term" value="F:acyl-CoA hydrolase activity"/>
    <property type="evidence" value="ECO:0007669"/>
    <property type="project" value="UniProtKB-ARBA"/>
</dbReference>
<keyword evidence="5" id="KW-1185">Reference proteome</keyword>
<reference evidence="4 5" key="1">
    <citation type="submission" date="2020-04" db="EMBL/GenBank/DDBJ databases">
        <title>Rhodospirillaceae bacterium KN72 isolated from deep sea.</title>
        <authorList>
            <person name="Zhang D.-C."/>
        </authorList>
    </citation>
    <scope>NUCLEOTIDE SEQUENCE [LARGE SCALE GENOMIC DNA]</scope>
    <source>
        <strain evidence="4 5">KN72</strain>
    </source>
</reference>
<dbReference type="Gene3D" id="3.10.129.10">
    <property type="entry name" value="Hotdog Thioesterase"/>
    <property type="match status" value="1"/>
</dbReference>
<feature type="domain" description="Thioesterase" evidence="3">
    <location>
        <begin position="37"/>
        <end position="112"/>
    </location>
</feature>
<evidence type="ECO:0000259" key="3">
    <source>
        <dbReference type="Pfam" id="PF03061"/>
    </source>
</evidence>
<dbReference type="NCBIfam" id="TIGR02286">
    <property type="entry name" value="PaaD"/>
    <property type="match status" value="1"/>
</dbReference>
<dbReference type="AlphaFoldDB" id="A0A7Y0HFW6"/>
<evidence type="ECO:0000313" key="5">
    <source>
        <dbReference type="Proteomes" id="UP000539372"/>
    </source>
</evidence>
<dbReference type="InterPro" id="IPR006683">
    <property type="entry name" value="Thioestr_dom"/>
</dbReference>
<dbReference type="InterPro" id="IPR011973">
    <property type="entry name" value="PaaD"/>
</dbReference>
<proteinExistence type="inferred from homology"/>
<dbReference type="CDD" id="cd03443">
    <property type="entry name" value="PaaI_thioesterase"/>
    <property type="match status" value="1"/>
</dbReference>
<dbReference type="InterPro" id="IPR003736">
    <property type="entry name" value="PAAI_dom"/>
</dbReference>
<dbReference type="EMBL" id="JABBNT010000002">
    <property type="protein sequence ID" value="NMM44317.1"/>
    <property type="molecule type" value="Genomic_DNA"/>
</dbReference>
<accession>A0A7Y0HFW6</accession>
<dbReference type="InterPro" id="IPR029069">
    <property type="entry name" value="HotDog_dom_sf"/>
</dbReference>
<dbReference type="Proteomes" id="UP000539372">
    <property type="component" value="Unassembled WGS sequence"/>
</dbReference>
<sequence>MFDADGASQGLGMTVDAVGPGYAKLSMTVREDMLNGHKTCHGGFLFALGDSAFAFACNAYNKVTVAQGCEITYIKPGRLGDTLTAECREQALEGRSGVYDVRITNQEGTTVALFRGKSRRIKGDIVPGLTPPDSID</sequence>
<dbReference type="FunFam" id="3.10.129.10:FF:000022">
    <property type="entry name" value="Phenylacetic acid degradation protein"/>
    <property type="match status" value="1"/>
</dbReference>
<dbReference type="SUPFAM" id="SSF54637">
    <property type="entry name" value="Thioesterase/thiol ester dehydrase-isomerase"/>
    <property type="match status" value="1"/>
</dbReference>
<gene>
    <name evidence="4" type="primary">paaI</name>
    <name evidence="4" type="ORF">HH303_07495</name>
</gene>
<comment type="similarity">
    <text evidence="1">Belongs to the thioesterase PaaI family.</text>
</comment>
<name>A0A7Y0HFW6_9PROT</name>
<comment type="caution">
    <text evidence="4">The sequence shown here is derived from an EMBL/GenBank/DDBJ whole genome shotgun (WGS) entry which is preliminary data.</text>
</comment>
<dbReference type="PANTHER" id="PTHR42856">
    <property type="entry name" value="ACYL-COENZYME A THIOESTERASE PAAI"/>
    <property type="match status" value="1"/>
</dbReference>
<dbReference type="NCBIfam" id="TIGR00369">
    <property type="entry name" value="unchar_dom_1"/>
    <property type="match status" value="1"/>
</dbReference>
<dbReference type="Pfam" id="PF03061">
    <property type="entry name" value="4HBT"/>
    <property type="match status" value="1"/>
</dbReference>
<evidence type="ECO:0000256" key="1">
    <source>
        <dbReference type="ARBA" id="ARBA00008324"/>
    </source>
</evidence>
<organism evidence="4 5">
    <name type="scientific">Pacificispira spongiicola</name>
    <dbReference type="NCBI Taxonomy" id="2729598"/>
    <lineage>
        <taxon>Bacteria</taxon>
        <taxon>Pseudomonadati</taxon>
        <taxon>Pseudomonadota</taxon>
        <taxon>Alphaproteobacteria</taxon>
        <taxon>Rhodospirillales</taxon>
        <taxon>Rhodospirillaceae</taxon>
        <taxon>Pacificispira</taxon>
    </lineage>
</organism>
<evidence type="ECO:0000313" key="4">
    <source>
        <dbReference type="EMBL" id="NMM44317.1"/>
    </source>
</evidence>
<dbReference type="PANTHER" id="PTHR42856:SF1">
    <property type="entry name" value="ACYL-COENZYME A THIOESTERASE PAAI"/>
    <property type="match status" value="1"/>
</dbReference>
<protein>
    <submittedName>
        <fullName evidence="4">Hydroxyphenylacetyl-CoA thioesterase PaaI</fullName>
    </submittedName>
</protein>
<keyword evidence="2" id="KW-0378">Hydrolase</keyword>